<protein>
    <submittedName>
        <fullName evidence="1">Uncharacterized protein</fullName>
    </submittedName>
</protein>
<dbReference type="EMBL" id="FOSW01000001">
    <property type="protein sequence ID" value="SFK38450.1"/>
    <property type="molecule type" value="Genomic_DNA"/>
</dbReference>
<evidence type="ECO:0000313" key="2">
    <source>
        <dbReference type="Proteomes" id="UP000199152"/>
    </source>
</evidence>
<keyword evidence="2" id="KW-1185">Reference proteome</keyword>
<dbReference type="InParanoid" id="A0A1I3Z373"/>
<proteinExistence type="predicted"/>
<evidence type="ECO:0000313" key="1">
    <source>
        <dbReference type="EMBL" id="SFK38450.1"/>
    </source>
</evidence>
<dbReference type="AlphaFoldDB" id="A0A1I3Z373"/>
<name>A0A1I3Z373_9ACTN</name>
<sequence>MNLTATRADAAAGTDAADVAQFDATRCEHDKLREACWHHQYAAAAATGRLVPEAVIRIGGPDAGDWWGLPVVDY</sequence>
<reference evidence="1 2" key="1">
    <citation type="submission" date="2016-10" db="EMBL/GenBank/DDBJ databases">
        <authorList>
            <person name="de Groot N.N."/>
        </authorList>
    </citation>
    <scope>NUCLEOTIDE SEQUENCE [LARGE SCALE GENOMIC DNA]</scope>
    <source>
        <strain evidence="1 2">DSM 45317</strain>
    </source>
</reference>
<gene>
    <name evidence="1" type="ORF">SAMN04488085_101322</name>
</gene>
<accession>A0A1I3Z373</accession>
<dbReference type="Proteomes" id="UP000199152">
    <property type="component" value="Unassembled WGS sequence"/>
</dbReference>
<dbReference type="STRING" id="504800.SAMN04488085_101322"/>
<organism evidence="1 2">
    <name type="scientific">Geodermatophilus ruber</name>
    <dbReference type="NCBI Taxonomy" id="504800"/>
    <lineage>
        <taxon>Bacteria</taxon>
        <taxon>Bacillati</taxon>
        <taxon>Actinomycetota</taxon>
        <taxon>Actinomycetes</taxon>
        <taxon>Geodermatophilales</taxon>
        <taxon>Geodermatophilaceae</taxon>
        <taxon>Geodermatophilus</taxon>
    </lineage>
</organism>
<dbReference type="RefSeq" id="WP_091320348.1">
    <property type="nucleotide sequence ID" value="NZ_FOSW01000001.1"/>
</dbReference>